<keyword evidence="2" id="KW-1185">Reference proteome</keyword>
<feature type="non-terminal residue" evidence="1">
    <location>
        <position position="1"/>
    </location>
</feature>
<evidence type="ECO:0000313" key="2">
    <source>
        <dbReference type="Proteomes" id="UP000291084"/>
    </source>
</evidence>
<organism evidence="1 2">
    <name type="scientific">Vigna angularis var. angularis</name>
    <dbReference type="NCBI Taxonomy" id="157739"/>
    <lineage>
        <taxon>Eukaryota</taxon>
        <taxon>Viridiplantae</taxon>
        <taxon>Streptophyta</taxon>
        <taxon>Embryophyta</taxon>
        <taxon>Tracheophyta</taxon>
        <taxon>Spermatophyta</taxon>
        <taxon>Magnoliopsida</taxon>
        <taxon>eudicotyledons</taxon>
        <taxon>Gunneridae</taxon>
        <taxon>Pentapetalae</taxon>
        <taxon>rosids</taxon>
        <taxon>fabids</taxon>
        <taxon>Fabales</taxon>
        <taxon>Fabaceae</taxon>
        <taxon>Papilionoideae</taxon>
        <taxon>50 kb inversion clade</taxon>
        <taxon>NPAAA clade</taxon>
        <taxon>indigoferoid/millettioid clade</taxon>
        <taxon>Phaseoleae</taxon>
        <taxon>Vigna</taxon>
    </lineage>
</organism>
<accession>A0A0S3R1C7</accession>
<dbReference type="Proteomes" id="UP000291084">
    <property type="component" value="Chromosome 1"/>
</dbReference>
<reference evidence="1 2" key="1">
    <citation type="journal article" date="2015" name="Sci. Rep.">
        <title>The power of single molecule real-time sequencing technology in the de novo assembly of a eukaryotic genome.</title>
        <authorList>
            <person name="Sakai H."/>
            <person name="Naito K."/>
            <person name="Ogiso-Tanaka E."/>
            <person name="Takahashi Y."/>
            <person name="Iseki K."/>
            <person name="Muto C."/>
            <person name="Satou K."/>
            <person name="Teruya K."/>
            <person name="Shiroma A."/>
            <person name="Shimoji M."/>
            <person name="Hirano T."/>
            <person name="Itoh T."/>
            <person name="Kaga A."/>
            <person name="Tomooka N."/>
        </authorList>
    </citation>
    <scope>NUCLEOTIDE SEQUENCE [LARGE SCALE GENOMIC DNA]</scope>
    <source>
        <strain evidence="2">cv. Shumari</strain>
    </source>
</reference>
<name>A0A0S3R1C7_PHAAN</name>
<evidence type="ECO:0000313" key="1">
    <source>
        <dbReference type="EMBL" id="BAT74395.1"/>
    </source>
</evidence>
<dbReference type="EMBL" id="AP015034">
    <property type="protein sequence ID" value="BAT74395.1"/>
    <property type="molecule type" value="Genomic_DNA"/>
</dbReference>
<protein>
    <submittedName>
        <fullName evidence="1">Uncharacterized protein</fullName>
    </submittedName>
</protein>
<sequence>LYISFPFRSTFSSSSTQFLFGSSLLLSNFFSNLPLLFSLLPSPSFSFILLHSFSCHSSRSIAASADGTLSIFDSRDPSSSSSLRSTFKSRVLEGNIVKIVWVR</sequence>
<gene>
    <name evidence="1" type="primary">Vigan.01G205800</name>
    <name evidence="1" type="ORF">VIGAN_01205800</name>
</gene>
<dbReference type="AlphaFoldDB" id="A0A0S3R1C7"/>
<proteinExistence type="predicted"/>